<reference evidence="1 2" key="1">
    <citation type="journal article" date="2023" name="bioRxiv">
        <title>High-quality genome assemblies of four members of thePodospora anserinaspecies complex.</title>
        <authorList>
            <person name="Ament-Velasquez S.L."/>
            <person name="Vogan A.A."/>
            <person name="Wallerman O."/>
            <person name="Hartmann F."/>
            <person name="Gautier V."/>
            <person name="Silar P."/>
            <person name="Giraud T."/>
            <person name="Johannesson H."/>
        </authorList>
    </citation>
    <scope>NUCLEOTIDE SEQUENCE [LARGE SCALE GENOMIC DNA]</scope>
    <source>
        <strain evidence="1 2">CBS 112042</strain>
    </source>
</reference>
<keyword evidence="2" id="KW-1185">Reference proteome</keyword>
<sequence length="78" mass="8643">MDLDYSDCTVRLSCAVEMNLRYCLPLSDSCPSARSTANHGLNAILLLPNPLIRNSLASLLNLEPLFPGPHDIRFLFVL</sequence>
<organism evidence="1 2">
    <name type="scientific">Podospora bellae-mahoneyi</name>
    <dbReference type="NCBI Taxonomy" id="2093777"/>
    <lineage>
        <taxon>Eukaryota</taxon>
        <taxon>Fungi</taxon>
        <taxon>Dikarya</taxon>
        <taxon>Ascomycota</taxon>
        <taxon>Pezizomycotina</taxon>
        <taxon>Sordariomycetes</taxon>
        <taxon>Sordariomycetidae</taxon>
        <taxon>Sordariales</taxon>
        <taxon>Podosporaceae</taxon>
        <taxon>Podospora</taxon>
    </lineage>
</organism>
<evidence type="ECO:0000313" key="1">
    <source>
        <dbReference type="EMBL" id="KAK4648364.1"/>
    </source>
</evidence>
<protein>
    <submittedName>
        <fullName evidence="1">Uncharacterized protein</fullName>
    </submittedName>
</protein>
<comment type="caution">
    <text evidence="1">The sequence shown here is derived from an EMBL/GenBank/DDBJ whole genome shotgun (WGS) entry which is preliminary data.</text>
</comment>
<proteinExistence type="predicted"/>
<dbReference type="Proteomes" id="UP001322138">
    <property type="component" value="Unassembled WGS sequence"/>
</dbReference>
<dbReference type="EMBL" id="JAFFGZ010000001">
    <property type="protein sequence ID" value="KAK4648364.1"/>
    <property type="molecule type" value="Genomic_DNA"/>
</dbReference>
<gene>
    <name evidence="1" type="ORF">QC761_0010410</name>
</gene>
<name>A0ABR0FWQ4_9PEZI</name>
<dbReference type="GeneID" id="87890981"/>
<evidence type="ECO:0000313" key="2">
    <source>
        <dbReference type="Proteomes" id="UP001322138"/>
    </source>
</evidence>
<accession>A0ABR0FWQ4</accession>
<dbReference type="RefSeq" id="XP_062737340.1">
    <property type="nucleotide sequence ID" value="XM_062871910.1"/>
</dbReference>